<dbReference type="RefSeq" id="WP_133222240.1">
    <property type="nucleotide sequence ID" value="NZ_NRSG01000219.1"/>
</dbReference>
<dbReference type="PROSITE" id="PS50112">
    <property type="entry name" value="PAS"/>
    <property type="match status" value="1"/>
</dbReference>
<comment type="caution">
    <text evidence="2">The sequence shown here is derived from an EMBL/GenBank/DDBJ whole genome shotgun (WGS) entry which is preliminary data.</text>
</comment>
<proteinExistence type="predicted"/>
<keyword evidence="3" id="KW-1185">Reference proteome</keyword>
<dbReference type="InterPro" id="IPR000014">
    <property type="entry name" value="PAS"/>
</dbReference>
<dbReference type="InterPro" id="IPR035965">
    <property type="entry name" value="PAS-like_dom_sf"/>
</dbReference>
<organism evidence="2 3">
    <name type="scientific">Paracraurococcus ruber</name>
    <dbReference type="NCBI Taxonomy" id="77675"/>
    <lineage>
        <taxon>Bacteria</taxon>
        <taxon>Pseudomonadati</taxon>
        <taxon>Pseudomonadota</taxon>
        <taxon>Alphaproteobacteria</taxon>
        <taxon>Acetobacterales</taxon>
        <taxon>Roseomonadaceae</taxon>
        <taxon>Paracraurococcus</taxon>
    </lineage>
</organism>
<reference evidence="2 3" key="1">
    <citation type="journal article" date="2020" name="Microorganisms">
        <title>Osmotic Adaptation and Compatible Solute Biosynthesis of Phototrophic Bacteria as Revealed from Genome Analyses.</title>
        <authorList>
            <person name="Imhoff J.F."/>
            <person name="Rahn T."/>
            <person name="Kunzel S."/>
            <person name="Keller A."/>
            <person name="Neulinger S.C."/>
        </authorList>
    </citation>
    <scope>NUCLEOTIDE SEQUENCE [LARGE SCALE GENOMIC DNA]</scope>
    <source>
        <strain evidence="2 3">DSM 15382</strain>
    </source>
</reference>
<dbReference type="Gene3D" id="3.30.450.20">
    <property type="entry name" value="PAS domain"/>
    <property type="match status" value="1"/>
</dbReference>
<evidence type="ECO:0000259" key="1">
    <source>
        <dbReference type="PROSITE" id="PS50112"/>
    </source>
</evidence>
<evidence type="ECO:0000313" key="3">
    <source>
        <dbReference type="Proteomes" id="UP000697995"/>
    </source>
</evidence>
<dbReference type="Pfam" id="PF08448">
    <property type="entry name" value="PAS_4"/>
    <property type="match status" value="1"/>
</dbReference>
<name>A0ABS1D448_9PROT</name>
<dbReference type="EMBL" id="NRSG01000219">
    <property type="protein sequence ID" value="MBK1660857.1"/>
    <property type="molecule type" value="Genomic_DNA"/>
</dbReference>
<dbReference type="NCBIfam" id="TIGR00229">
    <property type="entry name" value="sensory_box"/>
    <property type="match status" value="1"/>
</dbReference>
<dbReference type="SMART" id="SM00091">
    <property type="entry name" value="PAS"/>
    <property type="match status" value="1"/>
</dbReference>
<dbReference type="InterPro" id="IPR013656">
    <property type="entry name" value="PAS_4"/>
</dbReference>
<dbReference type="Proteomes" id="UP000697995">
    <property type="component" value="Unassembled WGS sequence"/>
</dbReference>
<sequence>MLRQQADLAEEEGTLLRSVLDATSDAVFVKDLDGRYVLANGAATAMLGRTGDGLIGLTDADLWPAAADSLMARDRAALCRQAASTTEEVLPVTAGAMPRVFRTSRAP</sequence>
<dbReference type="CDD" id="cd00130">
    <property type="entry name" value="PAS"/>
    <property type="match status" value="1"/>
</dbReference>
<gene>
    <name evidence="2" type="ORF">CKO45_21790</name>
</gene>
<feature type="domain" description="PAS" evidence="1">
    <location>
        <begin position="12"/>
        <end position="56"/>
    </location>
</feature>
<protein>
    <recommendedName>
        <fullName evidence="1">PAS domain-containing protein</fullName>
    </recommendedName>
</protein>
<evidence type="ECO:0000313" key="2">
    <source>
        <dbReference type="EMBL" id="MBK1660857.1"/>
    </source>
</evidence>
<accession>A0ABS1D448</accession>
<dbReference type="SUPFAM" id="SSF55785">
    <property type="entry name" value="PYP-like sensor domain (PAS domain)"/>
    <property type="match status" value="1"/>
</dbReference>